<dbReference type="AlphaFoldDB" id="A0A1Q6F4Q5"/>
<organism evidence="3 4">
    <name type="scientific">Alistipes putredinis</name>
    <dbReference type="NCBI Taxonomy" id="28117"/>
    <lineage>
        <taxon>Bacteria</taxon>
        <taxon>Pseudomonadati</taxon>
        <taxon>Bacteroidota</taxon>
        <taxon>Bacteroidia</taxon>
        <taxon>Bacteroidales</taxon>
        <taxon>Rikenellaceae</taxon>
        <taxon>Alistipes</taxon>
    </lineage>
</organism>
<feature type="chain" id="PRO_5010341252" description="Lipoprotein" evidence="2">
    <location>
        <begin position="19"/>
        <end position="91"/>
    </location>
</feature>
<dbReference type="STRING" id="28117.BHV66_08645"/>
<evidence type="ECO:0000313" key="3">
    <source>
        <dbReference type="EMBL" id="OKY93702.1"/>
    </source>
</evidence>
<sequence length="91" mass="10243">MGKKVKWALLTMLGFATACSTVKNAPQGKPQDQAPDSARVERQIRLMYGVRPPVPVEEVERQQAIREKTARKEVKKAQRAREKEAPASKNE</sequence>
<dbReference type="PROSITE" id="PS51257">
    <property type="entry name" value="PROKAR_LIPOPROTEIN"/>
    <property type="match status" value="1"/>
</dbReference>
<evidence type="ECO:0000256" key="1">
    <source>
        <dbReference type="SAM" id="MobiDB-lite"/>
    </source>
</evidence>
<feature type="signal peptide" evidence="2">
    <location>
        <begin position="1"/>
        <end position="18"/>
    </location>
</feature>
<evidence type="ECO:0008006" key="5">
    <source>
        <dbReference type="Google" id="ProtNLM"/>
    </source>
</evidence>
<protein>
    <recommendedName>
        <fullName evidence="5">Lipoprotein</fullName>
    </recommendedName>
</protein>
<keyword evidence="2" id="KW-0732">Signal</keyword>
<comment type="caution">
    <text evidence="3">The sequence shown here is derived from an EMBL/GenBank/DDBJ whole genome shotgun (WGS) entry which is preliminary data.</text>
</comment>
<dbReference type="EMBL" id="MNQH01000033">
    <property type="protein sequence ID" value="OKY93702.1"/>
    <property type="molecule type" value="Genomic_DNA"/>
</dbReference>
<accession>A0A1Q6F4Q5</accession>
<proteinExistence type="predicted"/>
<evidence type="ECO:0000256" key="2">
    <source>
        <dbReference type="SAM" id="SignalP"/>
    </source>
</evidence>
<reference evidence="3 4" key="1">
    <citation type="journal article" date="2016" name="Nat. Biotechnol.">
        <title>Measurement of bacterial replication rates in microbial communities.</title>
        <authorList>
            <person name="Brown C.T."/>
            <person name="Olm M.R."/>
            <person name="Thomas B.C."/>
            <person name="Banfield J.F."/>
        </authorList>
    </citation>
    <scope>NUCLEOTIDE SEQUENCE [LARGE SCALE GENOMIC DNA]</scope>
    <source>
        <strain evidence="3">CAG:67_53_122</strain>
    </source>
</reference>
<feature type="region of interest" description="Disordered" evidence="1">
    <location>
        <begin position="59"/>
        <end position="91"/>
    </location>
</feature>
<name>A0A1Q6F4Q5_9BACT</name>
<dbReference type="Proteomes" id="UP000187417">
    <property type="component" value="Unassembled WGS sequence"/>
</dbReference>
<evidence type="ECO:0000313" key="4">
    <source>
        <dbReference type="Proteomes" id="UP000187417"/>
    </source>
</evidence>
<gene>
    <name evidence="3" type="ORF">BHV66_08645</name>
</gene>
<dbReference type="RefSeq" id="WP_022460824.1">
    <property type="nucleotide sequence ID" value="NZ_BAAFLA010000001.1"/>
</dbReference>